<keyword evidence="4" id="KW-0067">ATP-binding</keyword>
<keyword evidence="2" id="KW-0963">Cytoplasm</keyword>
<reference evidence="8 9" key="1">
    <citation type="submission" date="2018-06" db="EMBL/GenBank/DDBJ databases">
        <title>Comparative genomics reveals the genomic features of Rhizophagus irregularis, R. cerebriforme, R. diaphanum and Gigaspora rosea, and their symbiotic lifestyle signature.</title>
        <authorList>
            <person name="Morin E."/>
            <person name="San Clemente H."/>
            <person name="Chen E.C.H."/>
            <person name="De La Providencia I."/>
            <person name="Hainaut M."/>
            <person name="Kuo A."/>
            <person name="Kohler A."/>
            <person name="Murat C."/>
            <person name="Tang N."/>
            <person name="Roy S."/>
            <person name="Loubradou J."/>
            <person name="Henrissat B."/>
            <person name="Grigoriev I.V."/>
            <person name="Corradi N."/>
            <person name="Roux C."/>
            <person name="Martin F.M."/>
        </authorList>
    </citation>
    <scope>NUCLEOTIDE SEQUENCE [LARGE SCALE GENOMIC DNA]</scope>
    <source>
        <strain evidence="8 9">DAOM 227022</strain>
    </source>
</reference>
<comment type="similarity">
    <text evidence="6">Belongs to the TRAFAC class myosin-kinesin ATPase superfamily. Kinesin family.</text>
</comment>
<evidence type="ECO:0000256" key="3">
    <source>
        <dbReference type="ARBA" id="ARBA00022741"/>
    </source>
</evidence>
<keyword evidence="3" id="KW-0547">Nucleotide-binding</keyword>
<feature type="domain" description="Kinesin motor" evidence="7">
    <location>
        <begin position="12"/>
        <end position="88"/>
    </location>
</feature>
<dbReference type="Pfam" id="PF00225">
    <property type="entry name" value="Kinesin"/>
    <property type="match status" value="1"/>
</dbReference>
<dbReference type="GO" id="GO:0007052">
    <property type="term" value="P:mitotic spindle organization"/>
    <property type="evidence" value="ECO:0007669"/>
    <property type="project" value="TreeGrafter"/>
</dbReference>
<evidence type="ECO:0000256" key="2">
    <source>
        <dbReference type="ARBA" id="ARBA00022490"/>
    </source>
</evidence>
<dbReference type="OrthoDB" id="3176171at2759"/>
<dbReference type="GO" id="GO:0005737">
    <property type="term" value="C:cytoplasm"/>
    <property type="evidence" value="ECO:0007669"/>
    <property type="project" value="UniProtKB-SubCell"/>
</dbReference>
<dbReference type="Proteomes" id="UP000265703">
    <property type="component" value="Unassembled WGS sequence"/>
</dbReference>
<evidence type="ECO:0000259" key="7">
    <source>
        <dbReference type="PROSITE" id="PS50067"/>
    </source>
</evidence>
<accession>A0A397T2X0</accession>
<gene>
    <name evidence="8" type="ORF">C1645_772571</name>
</gene>
<dbReference type="EMBL" id="QKYT01000221">
    <property type="protein sequence ID" value="RIA89394.1"/>
    <property type="molecule type" value="Genomic_DNA"/>
</dbReference>
<dbReference type="AlphaFoldDB" id="A0A397T2X0"/>
<evidence type="ECO:0000256" key="1">
    <source>
        <dbReference type="ARBA" id="ARBA00004496"/>
    </source>
</evidence>
<evidence type="ECO:0000256" key="4">
    <source>
        <dbReference type="ARBA" id="ARBA00022840"/>
    </source>
</evidence>
<name>A0A397T2X0_9GLOM</name>
<organism evidence="8 9">
    <name type="scientific">Glomus cerebriforme</name>
    <dbReference type="NCBI Taxonomy" id="658196"/>
    <lineage>
        <taxon>Eukaryota</taxon>
        <taxon>Fungi</taxon>
        <taxon>Fungi incertae sedis</taxon>
        <taxon>Mucoromycota</taxon>
        <taxon>Glomeromycotina</taxon>
        <taxon>Glomeromycetes</taxon>
        <taxon>Glomerales</taxon>
        <taxon>Glomeraceae</taxon>
        <taxon>Glomus</taxon>
    </lineage>
</organism>
<sequence length="88" mass="9830">MTSTGGGSDKTSVQVAIRIRPITNEDTANLPTRFQRQVLTTSTPNQVIVQSEKKQVFSYDYVFGPEATQQDVYDKSVIKLVDNFLEGM</sequence>
<dbReference type="GO" id="GO:0005524">
    <property type="term" value="F:ATP binding"/>
    <property type="evidence" value="ECO:0007669"/>
    <property type="project" value="UniProtKB-KW"/>
</dbReference>
<evidence type="ECO:0000256" key="6">
    <source>
        <dbReference type="PROSITE-ProRule" id="PRU00283"/>
    </source>
</evidence>
<protein>
    <recommendedName>
        <fullName evidence="7">Kinesin motor domain-containing protein</fullName>
    </recommendedName>
</protein>
<comment type="subcellular location">
    <subcellularLocation>
        <location evidence="1">Cytoplasm</location>
    </subcellularLocation>
</comment>
<dbReference type="PANTHER" id="PTHR47969">
    <property type="entry name" value="CHROMOSOME-ASSOCIATED KINESIN KIF4A-RELATED"/>
    <property type="match status" value="1"/>
</dbReference>
<proteinExistence type="inferred from homology"/>
<comment type="caution">
    <text evidence="6">Lacks conserved residue(s) required for the propagation of feature annotation.</text>
</comment>
<dbReference type="GO" id="GO:0007018">
    <property type="term" value="P:microtubule-based movement"/>
    <property type="evidence" value="ECO:0007669"/>
    <property type="project" value="InterPro"/>
</dbReference>
<dbReference type="PANTHER" id="PTHR47969:SF15">
    <property type="entry name" value="CHROMOSOME-ASSOCIATED KINESIN KIF4A-RELATED"/>
    <property type="match status" value="1"/>
</dbReference>
<dbReference type="STRING" id="658196.A0A397T2X0"/>
<dbReference type="InterPro" id="IPR027640">
    <property type="entry name" value="Kinesin-like_fam"/>
</dbReference>
<dbReference type="GO" id="GO:0008017">
    <property type="term" value="F:microtubule binding"/>
    <property type="evidence" value="ECO:0007669"/>
    <property type="project" value="InterPro"/>
</dbReference>
<dbReference type="GO" id="GO:0003777">
    <property type="term" value="F:microtubule motor activity"/>
    <property type="evidence" value="ECO:0007669"/>
    <property type="project" value="InterPro"/>
</dbReference>
<keyword evidence="5" id="KW-0175">Coiled coil</keyword>
<dbReference type="InterPro" id="IPR036961">
    <property type="entry name" value="Kinesin_motor_dom_sf"/>
</dbReference>
<evidence type="ECO:0000313" key="8">
    <source>
        <dbReference type="EMBL" id="RIA89394.1"/>
    </source>
</evidence>
<dbReference type="InterPro" id="IPR001752">
    <property type="entry name" value="Kinesin_motor_dom"/>
</dbReference>
<dbReference type="PROSITE" id="PS50067">
    <property type="entry name" value="KINESIN_MOTOR_2"/>
    <property type="match status" value="1"/>
</dbReference>
<dbReference type="Gene3D" id="3.40.850.10">
    <property type="entry name" value="Kinesin motor domain"/>
    <property type="match status" value="1"/>
</dbReference>
<dbReference type="SUPFAM" id="SSF52540">
    <property type="entry name" value="P-loop containing nucleoside triphosphate hydrolases"/>
    <property type="match status" value="1"/>
</dbReference>
<dbReference type="GO" id="GO:0051231">
    <property type="term" value="P:spindle elongation"/>
    <property type="evidence" value="ECO:0007669"/>
    <property type="project" value="TreeGrafter"/>
</dbReference>
<evidence type="ECO:0000313" key="9">
    <source>
        <dbReference type="Proteomes" id="UP000265703"/>
    </source>
</evidence>
<comment type="caution">
    <text evidence="8">The sequence shown here is derived from an EMBL/GenBank/DDBJ whole genome shotgun (WGS) entry which is preliminary data.</text>
</comment>
<dbReference type="GO" id="GO:0005875">
    <property type="term" value="C:microtubule associated complex"/>
    <property type="evidence" value="ECO:0007669"/>
    <property type="project" value="TreeGrafter"/>
</dbReference>
<evidence type="ECO:0000256" key="5">
    <source>
        <dbReference type="ARBA" id="ARBA00023054"/>
    </source>
</evidence>
<dbReference type="InterPro" id="IPR027417">
    <property type="entry name" value="P-loop_NTPase"/>
</dbReference>
<keyword evidence="9" id="KW-1185">Reference proteome</keyword>